<dbReference type="AlphaFoldDB" id="A0A964URU9"/>
<dbReference type="Pfam" id="PF17802">
    <property type="entry name" value="SpaA"/>
    <property type="match status" value="1"/>
</dbReference>
<dbReference type="InterPro" id="IPR013783">
    <property type="entry name" value="Ig-like_fold"/>
</dbReference>
<evidence type="ECO:0000313" key="4">
    <source>
        <dbReference type="Proteomes" id="UP000598297"/>
    </source>
</evidence>
<dbReference type="SUPFAM" id="SSF49478">
    <property type="entry name" value="Cna protein B-type domain"/>
    <property type="match status" value="1"/>
</dbReference>
<feature type="signal peptide" evidence="1">
    <location>
        <begin position="1"/>
        <end position="32"/>
    </location>
</feature>
<keyword evidence="1" id="KW-0732">Signal</keyword>
<evidence type="ECO:0000256" key="1">
    <source>
        <dbReference type="SAM" id="SignalP"/>
    </source>
</evidence>
<accession>A0A964URU9</accession>
<dbReference type="RefSeq" id="WP_161698999.1">
    <property type="nucleotide sequence ID" value="NZ_JAAAHS010000129.1"/>
</dbReference>
<feature type="chain" id="PRO_5037190994" description="SpaA-like prealbumin fold domain-containing protein" evidence="1">
    <location>
        <begin position="33"/>
        <end position="309"/>
    </location>
</feature>
<protein>
    <recommendedName>
        <fullName evidence="2">SpaA-like prealbumin fold domain-containing protein</fullName>
    </recommendedName>
</protein>
<comment type="caution">
    <text evidence="3">The sequence shown here is derived from an EMBL/GenBank/DDBJ whole genome shotgun (WGS) entry which is preliminary data.</text>
</comment>
<keyword evidence="4" id="KW-1185">Reference proteome</keyword>
<dbReference type="Gene3D" id="2.60.40.10">
    <property type="entry name" value="Immunoglobulins"/>
    <property type="match status" value="1"/>
</dbReference>
<dbReference type="InterPro" id="IPR041033">
    <property type="entry name" value="SpaA_PFL_dom_1"/>
</dbReference>
<proteinExistence type="predicted"/>
<feature type="domain" description="SpaA-like prealbumin fold" evidence="2">
    <location>
        <begin position="219"/>
        <end position="294"/>
    </location>
</feature>
<dbReference type="OrthoDB" id="3686194at2"/>
<dbReference type="GO" id="GO:0005975">
    <property type="term" value="P:carbohydrate metabolic process"/>
    <property type="evidence" value="ECO:0007669"/>
    <property type="project" value="UniProtKB-ARBA"/>
</dbReference>
<organism evidence="3 4">
    <name type="scientific">Streptomyces boluensis</name>
    <dbReference type="NCBI Taxonomy" id="1775135"/>
    <lineage>
        <taxon>Bacteria</taxon>
        <taxon>Bacillati</taxon>
        <taxon>Actinomycetota</taxon>
        <taxon>Actinomycetes</taxon>
        <taxon>Kitasatosporales</taxon>
        <taxon>Streptomycetaceae</taxon>
        <taxon>Streptomyces</taxon>
    </lineage>
</organism>
<evidence type="ECO:0000259" key="2">
    <source>
        <dbReference type="Pfam" id="PF17802"/>
    </source>
</evidence>
<dbReference type="EMBL" id="JAAAHS010000129">
    <property type="protein sequence ID" value="NBE53266.1"/>
    <property type="molecule type" value="Genomic_DNA"/>
</dbReference>
<evidence type="ECO:0000313" key="3">
    <source>
        <dbReference type="EMBL" id="NBE53266.1"/>
    </source>
</evidence>
<reference evidence="3" key="1">
    <citation type="submission" date="2020-01" db="EMBL/GenBank/DDBJ databases">
        <title>Whole-genome analyses of novel actinobacteria.</title>
        <authorList>
            <person name="Sahin N."/>
        </authorList>
    </citation>
    <scope>NUCLEOTIDE SEQUENCE</scope>
    <source>
        <strain evidence="3">YC537</strain>
    </source>
</reference>
<name>A0A964URU9_9ACTN</name>
<gene>
    <name evidence="3" type="ORF">GUY60_17935</name>
</gene>
<dbReference type="Proteomes" id="UP000598297">
    <property type="component" value="Unassembled WGS sequence"/>
</dbReference>
<dbReference type="NCBIfam" id="NF040603">
    <property type="entry name" value="choice_anch_P"/>
    <property type="match status" value="1"/>
</dbReference>
<sequence>MASVKMGVAGRTALGAVFAASLVATTAGTAHAAAGESSAYGAKASLGPVTIAETVKSAFPGGPPSANLASLTLPTIGSINAIETTATGNASDGTTHSTAQTAEASVNLALATVSADAITATCDATPGSTPVGSATVTNGAATTPLGIGDITFPANPAPNTTLTLPAGLGEVILNEQIENGDGSLTVNAIHLNVASPSPFAGELVIASTTCGAGTADGGKITSAAVDQDGEQLAGVAFELRKPGATAPSCTTNGEGTCDFANLEPGTYELCVTDVPDGYGLPKPRCKEVVIDGNNRLVRFVIPGENGKKA</sequence>